<dbReference type="PANTHER" id="PTHR48081:SF33">
    <property type="entry name" value="KYNURENINE FORMAMIDASE"/>
    <property type="match status" value="1"/>
</dbReference>
<dbReference type="InterPro" id="IPR029058">
    <property type="entry name" value="AB_hydrolase_fold"/>
</dbReference>
<dbReference type="Gene3D" id="3.40.50.1820">
    <property type="entry name" value="alpha/beta hydrolase"/>
    <property type="match status" value="1"/>
</dbReference>
<evidence type="ECO:0000313" key="3">
    <source>
        <dbReference type="EMBL" id="PVI07112.1"/>
    </source>
</evidence>
<evidence type="ECO:0000256" key="2">
    <source>
        <dbReference type="SAM" id="MobiDB-lite"/>
    </source>
</evidence>
<keyword evidence="1 3" id="KW-0378">Hydrolase</keyword>
<evidence type="ECO:0000256" key="1">
    <source>
        <dbReference type="ARBA" id="ARBA00022801"/>
    </source>
</evidence>
<dbReference type="OrthoDB" id="420264at2759"/>
<dbReference type="EMBL" id="KZ805305">
    <property type="protein sequence ID" value="PVI07112.1"/>
    <property type="molecule type" value="Genomic_DNA"/>
</dbReference>
<gene>
    <name evidence="3" type="ORF">DM02DRAFT_513097</name>
</gene>
<evidence type="ECO:0000313" key="4">
    <source>
        <dbReference type="Proteomes" id="UP000244855"/>
    </source>
</evidence>
<dbReference type="STRING" id="97972.A0A2V1EAC7"/>
<dbReference type="Proteomes" id="UP000244855">
    <property type="component" value="Unassembled WGS sequence"/>
</dbReference>
<organism evidence="3 4">
    <name type="scientific">Periconia macrospinosa</name>
    <dbReference type="NCBI Taxonomy" id="97972"/>
    <lineage>
        <taxon>Eukaryota</taxon>
        <taxon>Fungi</taxon>
        <taxon>Dikarya</taxon>
        <taxon>Ascomycota</taxon>
        <taxon>Pezizomycotina</taxon>
        <taxon>Dothideomycetes</taxon>
        <taxon>Pleosporomycetidae</taxon>
        <taxon>Pleosporales</taxon>
        <taxon>Massarineae</taxon>
        <taxon>Periconiaceae</taxon>
        <taxon>Periconia</taxon>
    </lineage>
</organism>
<keyword evidence="4" id="KW-1185">Reference proteome</keyword>
<reference evidence="3 4" key="1">
    <citation type="journal article" date="2018" name="Sci. Rep.">
        <title>Comparative genomics provides insights into the lifestyle and reveals functional heterogeneity of dark septate endophytic fungi.</title>
        <authorList>
            <person name="Knapp D.G."/>
            <person name="Nemeth J.B."/>
            <person name="Barry K."/>
            <person name="Hainaut M."/>
            <person name="Henrissat B."/>
            <person name="Johnson J."/>
            <person name="Kuo A."/>
            <person name="Lim J.H.P."/>
            <person name="Lipzen A."/>
            <person name="Nolan M."/>
            <person name="Ohm R.A."/>
            <person name="Tamas L."/>
            <person name="Grigoriev I.V."/>
            <person name="Spatafora J.W."/>
            <person name="Nagy L.G."/>
            <person name="Kovacs G.M."/>
        </authorList>
    </citation>
    <scope>NUCLEOTIDE SEQUENCE [LARGE SCALE GENOMIC DNA]</scope>
    <source>
        <strain evidence="3 4">DSE2036</strain>
    </source>
</reference>
<name>A0A2V1EAC7_9PLEO</name>
<dbReference type="InterPro" id="IPR050300">
    <property type="entry name" value="GDXG_lipolytic_enzyme"/>
</dbReference>
<feature type="compositionally biased region" description="Low complexity" evidence="2">
    <location>
        <begin position="32"/>
        <end position="43"/>
    </location>
</feature>
<dbReference type="AlphaFoldDB" id="A0A2V1EAC7"/>
<dbReference type="SUPFAM" id="SSF53474">
    <property type="entry name" value="alpha/beta-Hydrolases"/>
    <property type="match status" value="1"/>
</dbReference>
<sequence length="340" mass="37927">MPSETREEPLHYGPGRLQTYTIWRTPSPTAPTPSLSTSLQQQQQQQQPPLWILYVHGGAWRDPLQSSANILPTLHHLTTLFEHAPALADPARFAGVLSIDYRLSPYPAHPTAPSDPADDQRNVRHPEHVRDLAAAVAHVKREHNVKRWVGVGHSCGATMLLHYIAGIGLSPSSTSSFLEQGFGFDVEKRNQGLEALILLEGIYSLPRLLTNHEPPSCPEHIAQIYRDLARGAFGEDPDGVVYENVSPVAGDYKLQTWVDGKLIIVGYSGEDELVEREQGEVLMRRLEEQGWSKVKGRDADDEMVTEKRVVELKELKGTHDFVWRDGRQIAGLIAEVVGRL</sequence>
<dbReference type="PANTHER" id="PTHR48081">
    <property type="entry name" value="AB HYDROLASE SUPERFAMILY PROTEIN C4A8.06C"/>
    <property type="match status" value="1"/>
</dbReference>
<proteinExistence type="predicted"/>
<accession>A0A2V1EAC7</accession>
<feature type="region of interest" description="Disordered" evidence="2">
    <location>
        <begin position="23"/>
        <end position="43"/>
    </location>
</feature>
<protein>
    <submittedName>
        <fullName evidence="3">Alpha/beta-hydrolase</fullName>
    </submittedName>
</protein>
<dbReference type="GO" id="GO:0016787">
    <property type="term" value="F:hydrolase activity"/>
    <property type="evidence" value="ECO:0007669"/>
    <property type="project" value="UniProtKB-KW"/>
</dbReference>